<evidence type="ECO:0000313" key="6">
    <source>
        <dbReference type="EMBL" id="MEK8028468.1"/>
    </source>
</evidence>
<dbReference type="InterPro" id="IPR050950">
    <property type="entry name" value="HTH-type_LysR_regulators"/>
</dbReference>
<protein>
    <submittedName>
        <fullName evidence="6">LysR family transcriptional regulator</fullName>
    </submittedName>
</protein>
<dbReference type="SUPFAM" id="SSF53850">
    <property type="entry name" value="Periplasmic binding protein-like II"/>
    <property type="match status" value="1"/>
</dbReference>
<dbReference type="InterPro" id="IPR036388">
    <property type="entry name" value="WH-like_DNA-bd_sf"/>
</dbReference>
<proteinExistence type="inferred from homology"/>
<keyword evidence="3" id="KW-0238">DNA-binding</keyword>
<dbReference type="InterPro" id="IPR000847">
    <property type="entry name" value="LysR_HTH_N"/>
</dbReference>
<evidence type="ECO:0000256" key="1">
    <source>
        <dbReference type="ARBA" id="ARBA00009437"/>
    </source>
</evidence>
<dbReference type="Pfam" id="PF00126">
    <property type="entry name" value="HTH_1"/>
    <property type="match status" value="1"/>
</dbReference>
<keyword evidence="2" id="KW-0805">Transcription regulation</keyword>
<comment type="caution">
    <text evidence="6">The sequence shown here is derived from an EMBL/GenBank/DDBJ whole genome shotgun (WGS) entry which is preliminary data.</text>
</comment>
<gene>
    <name evidence="6" type="ORF">AACH11_21120</name>
</gene>
<evidence type="ECO:0000259" key="5">
    <source>
        <dbReference type="PROSITE" id="PS50931"/>
    </source>
</evidence>
<dbReference type="PROSITE" id="PS50931">
    <property type="entry name" value="HTH_LYSR"/>
    <property type="match status" value="1"/>
</dbReference>
<dbReference type="PANTHER" id="PTHR30419:SF2">
    <property type="entry name" value="LYSR FAMILY TRANSCRIPTIONAL REGULATOR"/>
    <property type="match status" value="1"/>
</dbReference>
<evidence type="ECO:0000313" key="7">
    <source>
        <dbReference type="Proteomes" id="UP001368500"/>
    </source>
</evidence>
<dbReference type="Gene3D" id="3.40.190.290">
    <property type="match status" value="1"/>
</dbReference>
<dbReference type="SUPFAM" id="SSF46785">
    <property type="entry name" value="Winged helix' DNA-binding domain"/>
    <property type="match status" value="1"/>
</dbReference>
<evidence type="ECO:0000256" key="3">
    <source>
        <dbReference type="ARBA" id="ARBA00023125"/>
    </source>
</evidence>
<evidence type="ECO:0000256" key="4">
    <source>
        <dbReference type="ARBA" id="ARBA00023163"/>
    </source>
</evidence>
<feature type="domain" description="HTH lysR-type" evidence="5">
    <location>
        <begin position="4"/>
        <end position="61"/>
    </location>
</feature>
<organism evidence="6 7">
    <name type="scientific">Pseudaquabacterium rugosum</name>
    <dbReference type="NCBI Taxonomy" id="2984194"/>
    <lineage>
        <taxon>Bacteria</taxon>
        <taxon>Pseudomonadati</taxon>
        <taxon>Pseudomonadota</taxon>
        <taxon>Betaproteobacteria</taxon>
        <taxon>Burkholderiales</taxon>
        <taxon>Sphaerotilaceae</taxon>
        <taxon>Pseudaquabacterium</taxon>
    </lineage>
</organism>
<keyword evidence="7" id="KW-1185">Reference proteome</keyword>
<comment type="similarity">
    <text evidence="1">Belongs to the LysR transcriptional regulatory family.</text>
</comment>
<dbReference type="RefSeq" id="WP_341376250.1">
    <property type="nucleotide sequence ID" value="NZ_JBBUTF010000024.1"/>
</dbReference>
<dbReference type="InterPro" id="IPR005119">
    <property type="entry name" value="LysR_subst-bd"/>
</dbReference>
<evidence type="ECO:0000256" key="2">
    <source>
        <dbReference type="ARBA" id="ARBA00023015"/>
    </source>
</evidence>
<dbReference type="InterPro" id="IPR036390">
    <property type="entry name" value="WH_DNA-bd_sf"/>
</dbReference>
<keyword evidence="4" id="KW-0804">Transcription</keyword>
<dbReference type="Gene3D" id="1.10.10.10">
    <property type="entry name" value="Winged helix-like DNA-binding domain superfamily/Winged helix DNA-binding domain"/>
    <property type="match status" value="1"/>
</dbReference>
<dbReference type="Proteomes" id="UP001368500">
    <property type="component" value="Unassembled WGS sequence"/>
</dbReference>
<accession>A0ABU9BIV8</accession>
<reference evidence="6 7" key="1">
    <citation type="submission" date="2024-04" db="EMBL/GenBank/DDBJ databases">
        <title>Novel species of the genus Ideonella isolated from streams.</title>
        <authorList>
            <person name="Lu H."/>
        </authorList>
    </citation>
    <scope>NUCLEOTIDE SEQUENCE [LARGE SCALE GENOMIC DNA]</scope>
    <source>
        <strain evidence="6 7">BYS139W</strain>
    </source>
</reference>
<dbReference type="EMBL" id="JBBUTF010000024">
    <property type="protein sequence ID" value="MEK8028468.1"/>
    <property type="molecule type" value="Genomic_DNA"/>
</dbReference>
<dbReference type="PANTHER" id="PTHR30419">
    <property type="entry name" value="HTH-TYPE TRANSCRIPTIONAL REGULATOR YBHD"/>
    <property type="match status" value="1"/>
</dbReference>
<name>A0ABU9BIV8_9BURK</name>
<sequence>MHDPDPKTLRLLVAACDLGSLSLAAEQEHIEPSAISKRIAALEQQLGTPLLVRGRRGVVPTPAGQAVVEHARALLFTLGRLRADLAGFGQGVVGHVRLVATTSALAEALPDDVAGFMRDPAHAQIQVSLEERLTRDIGRSLRDGLASIGVCWDQLDASGLQCRPYRQDRLALAVPVDHPLAAQPRLSLAQTLAHAHVGLPPGAAVQALLQRAAAQAGGLLRLRAVVSTFDAALRVVAAGLAISVIPAEVIARARLPQVRAVPLDDDWALRRFVVCAPPAEQLSSAAARLFDHLAGCAEVA</sequence>
<dbReference type="Pfam" id="PF03466">
    <property type="entry name" value="LysR_substrate"/>
    <property type="match status" value="1"/>
</dbReference>